<dbReference type="AlphaFoldDB" id="A0A5N6NGV5"/>
<comment type="caution">
    <text evidence="3">The sequence shown here is derived from an EMBL/GenBank/DDBJ whole genome shotgun (WGS) entry which is preliminary data.</text>
</comment>
<name>A0A5N6NGV5_9ASTR</name>
<sequence length="83" mass="8844">MSRATVIYLILAIALFCMSSSEARLVPAHEPETTVTSTQESFLNKATRSGVMGRTGEAFTNPGKDGNTAPRKWGGGNRGVLTE</sequence>
<evidence type="ECO:0000313" key="3">
    <source>
        <dbReference type="EMBL" id="KAD4888292.1"/>
    </source>
</evidence>
<evidence type="ECO:0000256" key="1">
    <source>
        <dbReference type="SAM" id="MobiDB-lite"/>
    </source>
</evidence>
<proteinExistence type="predicted"/>
<keyword evidence="4" id="KW-1185">Reference proteome</keyword>
<dbReference type="EMBL" id="SZYD01000011">
    <property type="protein sequence ID" value="KAD4888292.1"/>
    <property type="molecule type" value="Genomic_DNA"/>
</dbReference>
<keyword evidence="2" id="KW-0732">Signal</keyword>
<feature type="chain" id="PRO_5024293546" evidence="2">
    <location>
        <begin position="24"/>
        <end position="83"/>
    </location>
</feature>
<gene>
    <name evidence="3" type="ORF">E3N88_20365</name>
</gene>
<organism evidence="3 4">
    <name type="scientific">Mikania micrantha</name>
    <name type="common">bitter vine</name>
    <dbReference type="NCBI Taxonomy" id="192012"/>
    <lineage>
        <taxon>Eukaryota</taxon>
        <taxon>Viridiplantae</taxon>
        <taxon>Streptophyta</taxon>
        <taxon>Embryophyta</taxon>
        <taxon>Tracheophyta</taxon>
        <taxon>Spermatophyta</taxon>
        <taxon>Magnoliopsida</taxon>
        <taxon>eudicotyledons</taxon>
        <taxon>Gunneridae</taxon>
        <taxon>Pentapetalae</taxon>
        <taxon>asterids</taxon>
        <taxon>campanulids</taxon>
        <taxon>Asterales</taxon>
        <taxon>Asteraceae</taxon>
        <taxon>Asteroideae</taxon>
        <taxon>Heliantheae alliance</taxon>
        <taxon>Eupatorieae</taxon>
        <taxon>Mikania</taxon>
    </lineage>
</organism>
<feature type="compositionally biased region" description="Gly residues" evidence="1">
    <location>
        <begin position="73"/>
        <end position="83"/>
    </location>
</feature>
<protein>
    <submittedName>
        <fullName evidence="3">Uncharacterized protein</fullName>
    </submittedName>
</protein>
<dbReference type="Proteomes" id="UP000326396">
    <property type="component" value="Linkage Group LG19"/>
</dbReference>
<feature type="region of interest" description="Disordered" evidence="1">
    <location>
        <begin position="36"/>
        <end position="83"/>
    </location>
</feature>
<feature type="compositionally biased region" description="Polar residues" evidence="1">
    <location>
        <begin position="36"/>
        <end position="47"/>
    </location>
</feature>
<evidence type="ECO:0000256" key="2">
    <source>
        <dbReference type="SAM" id="SignalP"/>
    </source>
</evidence>
<accession>A0A5N6NGV5</accession>
<feature type="signal peptide" evidence="2">
    <location>
        <begin position="1"/>
        <end position="23"/>
    </location>
</feature>
<evidence type="ECO:0000313" key="4">
    <source>
        <dbReference type="Proteomes" id="UP000326396"/>
    </source>
</evidence>
<reference evidence="3 4" key="1">
    <citation type="submission" date="2019-05" db="EMBL/GenBank/DDBJ databases">
        <title>Mikania micrantha, genome provides insights into the molecular mechanism of rapid growth.</title>
        <authorList>
            <person name="Liu B."/>
        </authorList>
    </citation>
    <scope>NUCLEOTIDE SEQUENCE [LARGE SCALE GENOMIC DNA]</scope>
    <source>
        <strain evidence="3">NLD-2019</strain>
        <tissue evidence="3">Leaf</tissue>
    </source>
</reference>